<dbReference type="PANTHER" id="PTHR20855:SF52">
    <property type="entry name" value="ADIPONECTIN RECEPTOR PROTEIN"/>
    <property type="match status" value="1"/>
</dbReference>
<keyword evidence="4 8" id="KW-1133">Transmembrane helix</keyword>
<feature type="compositionally biased region" description="Polar residues" evidence="7">
    <location>
        <begin position="1"/>
        <end position="14"/>
    </location>
</feature>
<feature type="region of interest" description="Disordered" evidence="7">
    <location>
        <begin position="1"/>
        <end position="21"/>
    </location>
</feature>
<dbReference type="GO" id="GO:0016020">
    <property type="term" value="C:membrane"/>
    <property type="evidence" value="ECO:0007669"/>
    <property type="project" value="UniProtKB-SubCell"/>
</dbReference>
<dbReference type="Proteomes" id="UP000800200">
    <property type="component" value="Unassembled WGS sequence"/>
</dbReference>
<evidence type="ECO:0000313" key="9">
    <source>
        <dbReference type="EMBL" id="KAF2185783.1"/>
    </source>
</evidence>
<keyword evidence="5 8" id="KW-0472">Membrane</keyword>
<dbReference type="AlphaFoldDB" id="A0A6A6E3P5"/>
<feature type="transmembrane region" description="Helical" evidence="8">
    <location>
        <begin position="220"/>
        <end position="243"/>
    </location>
</feature>
<feature type="transmembrane region" description="Helical" evidence="8">
    <location>
        <begin position="122"/>
        <end position="141"/>
    </location>
</feature>
<keyword evidence="6" id="KW-0862">Zinc</keyword>
<feature type="transmembrane region" description="Helical" evidence="8">
    <location>
        <begin position="250"/>
        <end position="270"/>
    </location>
</feature>
<keyword evidence="6" id="KW-0479">Metal-binding</keyword>
<keyword evidence="10" id="KW-1185">Reference proteome</keyword>
<comment type="similarity">
    <text evidence="2">Belongs to the ADIPOR family.</text>
</comment>
<feature type="transmembrane region" description="Helical" evidence="8">
    <location>
        <begin position="290"/>
        <end position="308"/>
    </location>
</feature>
<dbReference type="EMBL" id="ML994632">
    <property type="protein sequence ID" value="KAF2185783.1"/>
    <property type="molecule type" value="Genomic_DNA"/>
</dbReference>
<evidence type="ECO:0000256" key="6">
    <source>
        <dbReference type="PIRSR" id="PIRSR604254-1"/>
    </source>
</evidence>
<feature type="transmembrane region" description="Helical" evidence="8">
    <location>
        <begin position="89"/>
        <end position="110"/>
    </location>
</feature>
<evidence type="ECO:0000256" key="3">
    <source>
        <dbReference type="ARBA" id="ARBA00022692"/>
    </source>
</evidence>
<dbReference type="InterPro" id="IPR004254">
    <property type="entry name" value="AdipoR/HlyIII-related"/>
</dbReference>
<name>A0A6A6E3P5_9PEZI</name>
<feature type="binding site" evidence="6">
    <location>
        <position position="289"/>
    </location>
    <ligand>
        <name>Zn(2+)</name>
        <dbReference type="ChEBI" id="CHEBI:29105"/>
    </ligand>
</feature>
<proteinExistence type="inferred from homology"/>
<protein>
    <submittedName>
        <fullName evidence="9">HlyIII-domain-containing protein</fullName>
    </submittedName>
</protein>
<evidence type="ECO:0000313" key="10">
    <source>
        <dbReference type="Proteomes" id="UP000800200"/>
    </source>
</evidence>
<dbReference type="OrthoDB" id="529367at2759"/>
<feature type="binding site" evidence="6">
    <location>
        <position position="293"/>
    </location>
    <ligand>
        <name>Zn(2+)</name>
        <dbReference type="ChEBI" id="CHEBI:29105"/>
    </ligand>
</feature>
<evidence type="ECO:0000256" key="7">
    <source>
        <dbReference type="SAM" id="MobiDB-lite"/>
    </source>
</evidence>
<comment type="subcellular location">
    <subcellularLocation>
        <location evidence="1">Membrane</location>
        <topology evidence="1">Multi-pass membrane protein</topology>
    </subcellularLocation>
</comment>
<keyword evidence="3 8" id="KW-0812">Transmembrane</keyword>
<dbReference type="PANTHER" id="PTHR20855">
    <property type="entry name" value="ADIPOR/PROGESTIN RECEPTOR-RELATED"/>
    <property type="match status" value="1"/>
</dbReference>
<accession>A0A6A6E3P5</accession>
<dbReference type="Pfam" id="PF03006">
    <property type="entry name" value="HlyIII"/>
    <property type="match status" value="1"/>
</dbReference>
<evidence type="ECO:0000256" key="2">
    <source>
        <dbReference type="ARBA" id="ARBA00007018"/>
    </source>
</evidence>
<sequence>MSIESPRTPQQSRTPEIHGNLRLRPGSKLEKEWDGTKGSLKRTTLLHWNSLPQWQRGNSHIHTGYRPASSSFLVSFHSLFYLHNETVNIYTHLLPSLVIIPFSGLLYCALSPRYATATHADIIVFSCFFASAAFCLGMSATYHTISNHSPLVARIGNAFDYVGIVGLITGSFIPSMYYVFYCQPHLQWTYWGMISGIGLGCAAVSIIPRFRTPEWRATRATMFVSLGLSAVFPVSHGLWLFGFEQMRTQIGLDWVLLQGSLYILGATIYAERVPERLRPGKFDVLGSSHQIFHVLVVLAVLAHLKGLLKAFDFRHSGMATQCKEAYIPMEPYMEE</sequence>
<feature type="transmembrane region" description="Helical" evidence="8">
    <location>
        <begin position="161"/>
        <end position="181"/>
    </location>
</feature>
<reference evidence="9" key="1">
    <citation type="journal article" date="2020" name="Stud. Mycol.">
        <title>101 Dothideomycetes genomes: a test case for predicting lifestyles and emergence of pathogens.</title>
        <authorList>
            <person name="Haridas S."/>
            <person name="Albert R."/>
            <person name="Binder M."/>
            <person name="Bloem J."/>
            <person name="Labutti K."/>
            <person name="Salamov A."/>
            <person name="Andreopoulos B."/>
            <person name="Baker S."/>
            <person name="Barry K."/>
            <person name="Bills G."/>
            <person name="Bluhm B."/>
            <person name="Cannon C."/>
            <person name="Castanera R."/>
            <person name="Culley D."/>
            <person name="Daum C."/>
            <person name="Ezra D."/>
            <person name="Gonzalez J."/>
            <person name="Henrissat B."/>
            <person name="Kuo A."/>
            <person name="Liang C."/>
            <person name="Lipzen A."/>
            <person name="Lutzoni F."/>
            <person name="Magnuson J."/>
            <person name="Mondo S."/>
            <person name="Nolan M."/>
            <person name="Ohm R."/>
            <person name="Pangilinan J."/>
            <person name="Park H.-J."/>
            <person name="Ramirez L."/>
            <person name="Alfaro M."/>
            <person name="Sun H."/>
            <person name="Tritt A."/>
            <person name="Yoshinaga Y."/>
            <person name="Zwiers L.-H."/>
            <person name="Turgeon B."/>
            <person name="Goodwin S."/>
            <person name="Spatafora J."/>
            <person name="Crous P."/>
            <person name="Grigoriev I."/>
        </authorList>
    </citation>
    <scope>NUCLEOTIDE SEQUENCE</scope>
    <source>
        <strain evidence="9">CBS 207.26</strain>
    </source>
</reference>
<dbReference type="GO" id="GO:0046872">
    <property type="term" value="F:metal ion binding"/>
    <property type="evidence" value="ECO:0007669"/>
    <property type="project" value="UniProtKB-KW"/>
</dbReference>
<feature type="transmembrane region" description="Helical" evidence="8">
    <location>
        <begin position="188"/>
        <end position="208"/>
    </location>
</feature>
<dbReference type="GO" id="GO:0006882">
    <property type="term" value="P:intracellular zinc ion homeostasis"/>
    <property type="evidence" value="ECO:0007669"/>
    <property type="project" value="TreeGrafter"/>
</dbReference>
<evidence type="ECO:0000256" key="4">
    <source>
        <dbReference type="ARBA" id="ARBA00022989"/>
    </source>
</evidence>
<dbReference type="GO" id="GO:0038023">
    <property type="term" value="F:signaling receptor activity"/>
    <property type="evidence" value="ECO:0007669"/>
    <property type="project" value="TreeGrafter"/>
</dbReference>
<feature type="binding site" evidence="6">
    <location>
        <position position="143"/>
    </location>
    <ligand>
        <name>Zn(2+)</name>
        <dbReference type="ChEBI" id="CHEBI:29105"/>
    </ligand>
</feature>
<evidence type="ECO:0000256" key="5">
    <source>
        <dbReference type="ARBA" id="ARBA00023136"/>
    </source>
</evidence>
<evidence type="ECO:0000256" key="8">
    <source>
        <dbReference type="SAM" id="Phobius"/>
    </source>
</evidence>
<organism evidence="9 10">
    <name type="scientific">Zopfia rhizophila CBS 207.26</name>
    <dbReference type="NCBI Taxonomy" id="1314779"/>
    <lineage>
        <taxon>Eukaryota</taxon>
        <taxon>Fungi</taxon>
        <taxon>Dikarya</taxon>
        <taxon>Ascomycota</taxon>
        <taxon>Pezizomycotina</taxon>
        <taxon>Dothideomycetes</taxon>
        <taxon>Dothideomycetes incertae sedis</taxon>
        <taxon>Zopfiaceae</taxon>
        <taxon>Zopfia</taxon>
    </lineage>
</organism>
<gene>
    <name evidence="9" type="ORF">K469DRAFT_707452</name>
</gene>
<evidence type="ECO:0000256" key="1">
    <source>
        <dbReference type="ARBA" id="ARBA00004141"/>
    </source>
</evidence>